<dbReference type="AlphaFoldDB" id="A0A0F9U478"/>
<reference evidence="1" key="1">
    <citation type="journal article" date="2015" name="Nature">
        <title>Complex archaea that bridge the gap between prokaryotes and eukaryotes.</title>
        <authorList>
            <person name="Spang A."/>
            <person name="Saw J.H."/>
            <person name="Jorgensen S.L."/>
            <person name="Zaremba-Niedzwiedzka K."/>
            <person name="Martijn J."/>
            <person name="Lind A.E."/>
            <person name="van Eijk R."/>
            <person name="Schleper C."/>
            <person name="Guy L."/>
            <person name="Ettema T.J."/>
        </authorList>
    </citation>
    <scope>NUCLEOTIDE SEQUENCE</scope>
</reference>
<protein>
    <submittedName>
        <fullName evidence="1">Uncharacterized protein</fullName>
    </submittedName>
</protein>
<gene>
    <name evidence="1" type="ORF">LCGC14_0251170</name>
</gene>
<proteinExistence type="predicted"/>
<comment type="caution">
    <text evidence="1">The sequence shown here is derived from an EMBL/GenBank/DDBJ whole genome shotgun (WGS) entry which is preliminary data.</text>
</comment>
<evidence type="ECO:0000313" key="1">
    <source>
        <dbReference type="EMBL" id="KKN88045.1"/>
    </source>
</evidence>
<organism evidence="1">
    <name type="scientific">marine sediment metagenome</name>
    <dbReference type="NCBI Taxonomy" id="412755"/>
    <lineage>
        <taxon>unclassified sequences</taxon>
        <taxon>metagenomes</taxon>
        <taxon>ecological metagenomes</taxon>
    </lineage>
</organism>
<name>A0A0F9U478_9ZZZZ</name>
<sequence length="138" mass="14750">MSFINVPGFVEDVALDDSDKVITVPAGERWELLGVYADLSTTTAVGVRQLEIEIATATGVLIRLEFGETQAQSVANKLYAAALGLVSEVHVAGEMVFEQLPAFHLVEGDTVRVFDSAVIDAGADDLVVQINRLSSSEK</sequence>
<dbReference type="EMBL" id="LAZR01000131">
    <property type="protein sequence ID" value="KKN88045.1"/>
    <property type="molecule type" value="Genomic_DNA"/>
</dbReference>
<accession>A0A0F9U478</accession>